<organism evidence="7 8">
    <name type="scientific">Actinacidiphila bryophytorum</name>
    <dbReference type="NCBI Taxonomy" id="1436133"/>
    <lineage>
        <taxon>Bacteria</taxon>
        <taxon>Bacillati</taxon>
        <taxon>Actinomycetota</taxon>
        <taxon>Actinomycetes</taxon>
        <taxon>Kitasatosporales</taxon>
        <taxon>Streptomycetaceae</taxon>
        <taxon>Actinacidiphila</taxon>
    </lineage>
</organism>
<gene>
    <name evidence="7" type="ORF">SBRY_30873</name>
</gene>
<evidence type="ECO:0000256" key="3">
    <source>
        <dbReference type="ARBA" id="ARBA00023002"/>
    </source>
</evidence>
<dbReference type="PANTHER" id="PTHR21266">
    <property type="entry name" value="IRON-SULFUR DOMAIN CONTAINING PROTEIN"/>
    <property type="match status" value="1"/>
</dbReference>
<dbReference type="GO" id="GO:0016705">
    <property type="term" value="F:oxidoreductase activity, acting on paired donors, with incorporation or reduction of molecular oxygen"/>
    <property type="evidence" value="ECO:0007669"/>
    <property type="project" value="UniProtKB-ARBA"/>
</dbReference>
<keyword evidence="2" id="KW-0479">Metal-binding</keyword>
<name>A0A9W4MC37_9ACTN</name>
<dbReference type="Proteomes" id="UP001153328">
    <property type="component" value="Unassembled WGS sequence"/>
</dbReference>
<keyword evidence="4" id="KW-0408">Iron</keyword>
<keyword evidence="5" id="KW-0411">Iron-sulfur</keyword>
<dbReference type="InterPro" id="IPR017941">
    <property type="entry name" value="Rieske_2Fe-2S"/>
</dbReference>
<evidence type="ECO:0000259" key="6">
    <source>
        <dbReference type="PROSITE" id="PS51296"/>
    </source>
</evidence>
<accession>A0A9W4MC37</accession>
<reference evidence="7" key="1">
    <citation type="submission" date="2021-06" db="EMBL/GenBank/DDBJ databases">
        <authorList>
            <person name="Arsene-Ploetze F."/>
        </authorList>
    </citation>
    <scope>NUCLEOTIDE SEQUENCE</scope>
    <source>
        <strain evidence="7">SBRY1</strain>
    </source>
</reference>
<dbReference type="InterPro" id="IPR036922">
    <property type="entry name" value="Rieske_2Fe-2S_sf"/>
</dbReference>
<dbReference type="GO" id="GO:0046872">
    <property type="term" value="F:metal ion binding"/>
    <property type="evidence" value="ECO:0007669"/>
    <property type="project" value="UniProtKB-KW"/>
</dbReference>
<dbReference type="GO" id="GO:0051537">
    <property type="term" value="F:2 iron, 2 sulfur cluster binding"/>
    <property type="evidence" value="ECO:0007669"/>
    <property type="project" value="UniProtKB-KW"/>
</dbReference>
<comment type="caution">
    <text evidence="7">The sequence shown here is derived from an EMBL/GenBank/DDBJ whole genome shotgun (WGS) entry which is preliminary data.</text>
</comment>
<dbReference type="InterPro" id="IPR050584">
    <property type="entry name" value="Cholesterol_7-desaturase"/>
</dbReference>
<evidence type="ECO:0000256" key="1">
    <source>
        <dbReference type="ARBA" id="ARBA00022714"/>
    </source>
</evidence>
<dbReference type="RefSeq" id="WP_205043125.1">
    <property type="nucleotide sequence ID" value="NZ_CAJVAX010000017.1"/>
</dbReference>
<dbReference type="EMBL" id="CAJVAX010000017">
    <property type="protein sequence ID" value="CAG7643702.1"/>
    <property type="molecule type" value="Genomic_DNA"/>
</dbReference>
<dbReference type="Gene3D" id="2.102.10.10">
    <property type="entry name" value="Rieske [2Fe-2S] iron-sulphur domain"/>
    <property type="match status" value="1"/>
</dbReference>
<evidence type="ECO:0000313" key="8">
    <source>
        <dbReference type="Proteomes" id="UP001153328"/>
    </source>
</evidence>
<dbReference type="Pfam" id="PF19299">
    <property type="entry name" value="DUF5914"/>
    <property type="match status" value="1"/>
</dbReference>
<keyword evidence="1" id="KW-0001">2Fe-2S</keyword>
<dbReference type="SUPFAM" id="SSF50022">
    <property type="entry name" value="ISP domain"/>
    <property type="match status" value="1"/>
</dbReference>
<protein>
    <submittedName>
        <fullName evidence="7">2Fe-2S ferredoxin</fullName>
    </submittedName>
</protein>
<feature type="domain" description="Rieske" evidence="6">
    <location>
        <begin position="54"/>
        <end position="143"/>
    </location>
</feature>
<evidence type="ECO:0000313" key="7">
    <source>
        <dbReference type="EMBL" id="CAG7643702.1"/>
    </source>
</evidence>
<keyword evidence="3" id="KW-0560">Oxidoreductase</keyword>
<keyword evidence="8" id="KW-1185">Reference proteome</keyword>
<evidence type="ECO:0000256" key="4">
    <source>
        <dbReference type="ARBA" id="ARBA00023004"/>
    </source>
</evidence>
<dbReference type="PROSITE" id="PS51296">
    <property type="entry name" value="RIESKE"/>
    <property type="match status" value="1"/>
</dbReference>
<dbReference type="GO" id="GO:0004497">
    <property type="term" value="F:monooxygenase activity"/>
    <property type="evidence" value="ECO:0007669"/>
    <property type="project" value="UniProtKB-ARBA"/>
</dbReference>
<dbReference type="Pfam" id="PF00355">
    <property type="entry name" value="Rieske"/>
    <property type="match status" value="1"/>
</dbReference>
<dbReference type="AlphaFoldDB" id="A0A9W4MC37"/>
<evidence type="ECO:0000256" key="2">
    <source>
        <dbReference type="ARBA" id="ARBA00022723"/>
    </source>
</evidence>
<dbReference type="PANTHER" id="PTHR21266:SF60">
    <property type="entry name" value="3-KETOSTEROID-9-ALPHA-MONOOXYGENASE, OXYGENASE COMPONENT"/>
    <property type="match status" value="1"/>
</dbReference>
<proteinExistence type="predicted"/>
<evidence type="ECO:0000256" key="5">
    <source>
        <dbReference type="ARBA" id="ARBA00023014"/>
    </source>
</evidence>
<sequence>MSTGDDRRAPSRYPLRLRRRPVPWARQRPTWGDARPSLIAEALRAAQSRPTGNWYVVGATRETFGDRPLARTVAGEEVVVWRDGAGAPVAGPGICPHLGAPLGRSPVCGGVLRCHWHGLALDGSPFAGWQPYPVHDDGVLVWVRLDRVGGEPPLPAPAVPGRPALGRAVDAVYTGVGRCEPEDVVANRLDPWHGAWLHPYSFVDLTVVPGPSPADPSDDGGFTVDVSFRLAGRLVVPVRAVFTAPGPRTVVMRITHGEGAGSVVETHATPLRPAGHEDPRTAVVEAVVATSDRPGFAAARSAAAVLRPLVRASARRLWRDDLAYAERRRHLLVRGRFPG</sequence>
<dbReference type="InterPro" id="IPR045612">
    <property type="entry name" value="DUF5914"/>
</dbReference>